<keyword evidence="2 11" id="KW-0853">WD repeat</keyword>
<evidence type="ECO:0000256" key="3">
    <source>
        <dbReference type="ARBA" id="ARBA00022737"/>
    </source>
</evidence>
<dbReference type="PANTHER" id="PTHR19855:SF28">
    <property type="entry name" value="CCR4-ASSOCIATED FACTOR 4"/>
    <property type="match status" value="1"/>
</dbReference>
<evidence type="ECO:0000256" key="6">
    <source>
        <dbReference type="ARBA" id="ARBA00023128"/>
    </source>
</evidence>
<comment type="caution">
    <text evidence="13">The sequence shown here is derived from an EMBL/GenBank/DDBJ whole genome shotgun (WGS) entry which is preliminary data.</text>
</comment>
<keyword evidence="4" id="KW-1000">Mitochondrion outer membrane</keyword>
<feature type="repeat" description="WD" evidence="11">
    <location>
        <begin position="337"/>
        <end position="369"/>
    </location>
</feature>
<dbReference type="Gene3D" id="6.10.280.220">
    <property type="match status" value="1"/>
</dbReference>
<keyword evidence="3" id="KW-0677">Repeat</keyword>
<comment type="subcellular location">
    <subcellularLocation>
        <location evidence="1">Mitochondrion outer membrane</location>
        <topology evidence="1">Peripheral membrane protein</topology>
        <orientation evidence="1">Cytoplasmic side</orientation>
    </subcellularLocation>
</comment>
<dbReference type="OrthoDB" id="496at2759"/>
<evidence type="ECO:0000256" key="1">
    <source>
        <dbReference type="ARBA" id="ARBA00004570"/>
    </source>
</evidence>
<dbReference type="Proteomes" id="UP000758603">
    <property type="component" value="Unassembled WGS sequence"/>
</dbReference>
<dbReference type="InterPro" id="IPR036322">
    <property type="entry name" value="WD40_repeat_dom_sf"/>
</dbReference>
<evidence type="ECO:0000256" key="7">
    <source>
        <dbReference type="ARBA" id="ARBA00023136"/>
    </source>
</evidence>
<organism evidence="13 14">
    <name type="scientific">Truncatella angustata</name>
    <dbReference type="NCBI Taxonomy" id="152316"/>
    <lineage>
        <taxon>Eukaryota</taxon>
        <taxon>Fungi</taxon>
        <taxon>Dikarya</taxon>
        <taxon>Ascomycota</taxon>
        <taxon>Pezizomycotina</taxon>
        <taxon>Sordariomycetes</taxon>
        <taxon>Xylariomycetidae</taxon>
        <taxon>Amphisphaeriales</taxon>
        <taxon>Sporocadaceae</taxon>
        <taxon>Truncatella</taxon>
    </lineage>
</organism>
<dbReference type="InterPro" id="IPR001680">
    <property type="entry name" value="WD40_rpt"/>
</dbReference>
<dbReference type="InterPro" id="IPR020472">
    <property type="entry name" value="WD40_PAC1"/>
</dbReference>
<dbReference type="PROSITE" id="PS50294">
    <property type="entry name" value="WD_REPEATS_REGION"/>
    <property type="match status" value="4"/>
</dbReference>
<proteinExistence type="inferred from homology"/>
<dbReference type="GO" id="GO:0005741">
    <property type="term" value="C:mitochondrial outer membrane"/>
    <property type="evidence" value="ECO:0007669"/>
    <property type="project" value="UniProtKB-SubCell"/>
</dbReference>
<comment type="similarity">
    <text evidence="8">Belongs to the WD repeat MDV1/CAF4 family.</text>
</comment>
<evidence type="ECO:0000256" key="8">
    <source>
        <dbReference type="ARBA" id="ARBA00038415"/>
    </source>
</evidence>
<dbReference type="EMBL" id="JAGPXC010000001">
    <property type="protein sequence ID" value="KAH6659869.1"/>
    <property type="molecule type" value="Genomic_DNA"/>
</dbReference>
<sequence length="640" mass="70650">MTTQPRGIETFTRKVTATASHLVGPLADPSSTQYQGAMAEVHRHMKRPAIQKRMFSMAKTTPTDLVRSNFSTSEIQTRALSYLSDDMLQNIPDNENSYSLFQGFQASFPELSNDGRKHRRRVSRGRKMIEDVPSTPDTPAGLHKLKKERSSLMHELDMLGIRKNMASAEIREVDNKIANLHGMRRIILERLAGLEQEEALLEHDIVDMEARIDDAQLLVEEAESVAAATPTKDDDDDDDLVTDKAADDFMSQSIYEKLPSASSTPTKPKRAKVIKRKSMPVLHEHFEPGTAIREIKAHGDNITALDFDVPFGTMVSAGMDDTIKVWDLNAGRCIGLLEGHMASVRALQLEDNVLATGGADATIRLWDLSKAHYDPQGNIGNEEDDGIAFENPDDQPVDPPAGSMRDCALFTLEAHVDEITALHFRGDVLVSGSADKTLRHWDLEKGRCVQTLDVMWAAAQASASMGSAEGAWRQTGRSAAGVSRDADFVGALQVFDSALACGTADGMVRLWDLRSGQVHRSLVGHTGPVTCLQFDDVHLVTGSLDRSIRIWDLRTGSIFDAYAYDNPITSMMFDSRRIVSAAQEDVVKVYDKLESRQWECGAGITQAEENKTPAIVEHVRIKDGYMVEGRQDGIVGVWTC</sequence>
<dbReference type="SMART" id="SM00320">
    <property type="entry name" value="WD40"/>
    <property type="match status" value="6"/>
</dbReference>
<feature type="coiled-coil region" evidence="12">
    <location>
        <begin position="191"/>
        <end position="225"/>
    </location>
</feature>
<evidence type="ECO:0000313" key="13">
    <source>
        <dbReference type="EMBL" id="KAH6659869.1"/>
    </source>
</evidence>
<dbReference type="AlphaFoldDB" id="A0A9P9A4G7"/>
<dbReference type="FunFam" id="2.130.10.10:FF:000881">
    <property type="entry name" value="Mitochondrial division protein 1"/>
    <property type="match status" value="1"/>
</dbReference>
<evidence type="ECO:0000313" key="14">
    <source>
        <dbReference type="Proteomes" id="UP000758603"/>
    </source>
</evidence>
<gene>
    <name evidence="13" type="ORF">BKA67DRAFT_546064</name>
</gene>
<evidence type="ECO:0000256" key="5">
    <source>
        <dbReference type="ARBA" id="ARBA00023054"/>
    </source>
</evidence>
<evidence type="ECO:0000256" key="9">
    <source>
        <dbReference type="ARBA" id="ARBA00039789"/>
    </source>
</evidence>
<protein>
    <recommendedName>
        <fullName evidence="9">Mitochondrial division protein 1</fullName>
    </recommendedName>
</protein>
<dbReference type="InterPro" id="IPR015943">
    <property type="entry name" value="WD40/YVTN_repeat-like_dom_sf"/>
</dbReference>
<accession>A0A9P9A4G7</accession>
<dbReference type="Pfam" id="PF00400">
    <property type="entry name" value="WD40"/>
    <property type="match status" value="4"/>
</dbReference>
<dbReference type="GeneID" id="70130258"/>
<dbReference type="SUPFAM" id="SSF50978">
    <property type="entry name" value="WD40 repeat-like"/>
    <property type="match status" value="1"/>
</dbReference>
<evidence type="ECO:0000256" key="4">
    <source>
        <dbReference type="ARBA" id="ARBA00022787"/>
    </source>
</evidence>
<evidence type="ECO:0000256" key="2">
    <source>
        <dbReference type="ARBA" id="ARBA00022574"/>
    </source>
</evidence>
<dbReference type="CDD" id="cd22881">
    <property type="entry name" value="Mdv1_N"/>
    <property type="match status" value="1"/>
</dbReference>
<feature type="repeat" description="WD" evidence="11">
    <location>
        <begin position="499"/>
        <end position="521"/>
    </location>
</feature>
<keyword evidence="14" id="KW-1185">Reference proteome</keyword>
<keyword evidence="7" id="KW-0472">Membrane</keyword>
<feature type="repeat" description="WD" evidence="11">
    <location>
        <begin position="522"/>
        <end position="561"/>
    </location>
</feature>
<dbReference type="PROSITE" id="PS50082">
    <property type="entry name" value="WD_REPEATS_2"/>
    <property type="match status" value="5"/>
</dbReference>
<dbReference type="PRINTS" id="PR00320">
    <property type="entry name" value="GPROTEINBRPT"/>
</dbReference>
<feature type="repeat" description="WD" evidence="11">
    <location>
        <begin position="412"/>
        <end position="451"/>
    </location>
</feature>
<keyword evidence="5 12" id="KW-0175">Coiled coil</keyword>
<dbReference type="RefSeq" id="XP_045964000.1">
    <property type="nucleotide sequence ID" value="XM_046101366.1"/>
</dbReference>
<dbReference type="Gene3D" id="2.130.10.10">
    <property type="entry name" value="YVTN repeat-like/Quinoprotein amine dehydrogenase"/>
    <property type="match status" value="2"/>
</dbReference>
<keyword evidence="6" id="KW-0496">Mitochondrion</keyword>
<dbReference type="PROSITE" id="PS00678">
    <property type="entry name" value="WD_REPEATS_1"/>
    <property type="match status" value="3"/>
</dbReference>
<comment type="function">
    <text evidence="10">Involved in mitochondrial fission. Acts as an adapter protein required to form mitochondrial fission complexes. Formation of these complexes is required to promote constriction and fission of the mitochondrial compartment at a late step in mitochondrial division.</text>
</comment>
<reference evidence="13" key="1">
    <citation type="journal article" date="2021" name="Nat. Commun.">
        <title>Genetic determinants of endophytism in the Arabidopsis root mycobiome.</title>
        <authorList>
            <person name="Mesny F."/>
            <person name="Miyauchi S."/>
            <person name="Thiergart T."/>
            <person name="Pickel B."/>
            <person name="Atanasova L."/>
            <person name="Karlsson M."/>
            <person name="Huettel B."/>
            <person name="Barry K.W."/>
            <person name="Haridas S."/>
            <person name="Chen C."/>
            <person name="Bauer D."/>
            <person name="Andreopoulos W."/>
            <person name="Pangilinan J."/>
            <person name="LaButti K."/>
            <person name="Riley R."/>
            <person name="Lipzen A."/>
            <person name="Clum A."/>
            <person name="Drula E."/>
            <person name="Henrissat B."/>
            <person name="Kohler A."/>
            <person name="Grigoriev I.V."/>
            <person name="Martin F.M."/>
            <person name="Hacquard S."/>
        </authorList>
    </citation>
    <scope>NUCLEOTIDE SEQUENCE</scope>
    <source>
        <strain evidence="13">MPI-SDFR-AT-0073</strain>
    </source>
</reference>
<dbReference type="CDD" id="cd00200">
    <property type="entry name" value="WD40"/>
    <property type="match status" value="1"/>
</dbReference>
<feature type="repeat" description="WD" evidence="11">
    <location>
        <begin position="295"/>
        <end position="336"/>
    </location>
</feature>
<evidence type="ECO:0000256" key="10">
    <source>
        <dbReference type="ARBA" id="ARBA00043913"/>
    </source>
</evidence>
<dbReference type="PANTHER" id="PTHR19855">
    <property type="entry name" value="WD40 REPEAT PROTEIN 12, 37"/>
    <property type="match status" value="1"/>
</dbReference>
<name>A0A9P9A4G7_9PEZI</name>
<dbReference type="InterPro" id="IPR019775">
    <property type="entry name" value="WD40_repeat_CS"/>
</dbReference>
<evidence type="ECO:0000256" key="12">
    <source>
        <dbReference type="SAM" id="Coils"/>
    </source>
</evidence>
<evidence type="ECO:0000256" key="11">
    <source>
        <dbReference type="PROSITE-ProRule" id="PRU00221"/>
    </source>
</evidence>